<protein>
    <submittedName>
        <fullName evidence="2">Protein ecdysoneless</fullName>
    </submittedName>
</protein>
<feature type="region of interest" description="Disordered" evidence="1">
    <location>
        <begin position="572"/>
        <end position="591"/>
    </location>
</feature>
<dbReference type="Pfam" id="PF07093">
    <property type="entry name" value="SGT1"/>
    <property type="match status" value="1"/>
</dbReference>
<dbReference type="EMBL" id="LJIJ01000351">
    <property type="protein sequence ID" value="ODM98478.1"/>
    <property type="molecule type" value="Genomic_DNA"/>
</dbReference>
<dbReference type="AlphaFoldDB" id="A0A1D2MZR1"/>
<dbReference type="OrthoDB" id="27237at2759"/>
<dbReference type="GO" id="GO:0005634">
    <property type="term" value="C:nucleus"/>
    <property type="evidence" value="ECO:0007669"/>
    <property type="project" value="TreeGrafter"/>
</dbReference>
<feature type="region of interest" description="Disordered" evidence="1">
    <location>
        <begin position="466"/>
        <end position="489"/>
    </location>
</feature>
<feature type="compositionally biased region" description="Basic and acidic residues" evidence="1">
    <location>
        <begin position="469"/>
        <end position="479"/>
    </location>
</feature>
<dbReference type="PANTHER" id="PTHR13060:SF0">
    <property type="entry name" value="PROTEIN ECDYSONELESS HOMOLOG"/>
    <property type="match status" value="1"/>
</dbReference>
<reference evidence="2 3" key="1">
    <citation type="journal article" date="2016" name="Genome Biol. Evol.">
        <title>Gene Family Evolution Reflects Adaptation to Soil Environmental Stressors in the Genome of the Collembolan Orchesella cincta.</title>
        <authorList>
            <person name="Faddeeva-Vakhrusheva A."/>
            <person name="Derks M.F."/>
            <person name="Anvar S.Y."/>
            <person name="Agamennone V."/>
            <person name="Suring W."/>
            <person name="Smit S."/>
            <person name="van Straalen N.M."/>
            <person name="Roelofs D."/>
        </authorList>
    </citation>
    <scope>NUCLEOTIDE SEQUENCE [LARGE SCALE GENOMIC DNA]</scope>
    <source>
        <tissue evidence="2">Mixed pool</tissue>
    </source>
</reference>
<dbReference type="OMA" id="TKDYIWQ"/>
<accession>A0A1D2MZR1</accession>
<evidence type="ECO:0000313" key="2">
    <source>
        <dbReference type="EMBL" id="ODM98478.1"/>
    </source>
</evidence>
<dbReference type="PANTHER" id="PTHR13060">
    <property type="entry name" value="SGT1 PROTEIN HSGT1 SUPPRESSOR OF GCR2"/>
    <property type="match status" value="1"/>
</dbReference>
<dbReference type="STRING" id="48709.A0A1D2MZR1"/>
<gene>
    <name evidence="2" type="ORF">Ocin01_08202</name>
</gene>
<evidence type="ECO:0000256" key="1">
    <source>
        <dbReference type="SAM" id="MobiDB-lite"/>
    </source>
</evidence>
<keyword evidence="3" id="KW-1185">Reference proteome</keyword>
<sequence length="656" mass="74186">MAEADLKSVFQKIGLQDRVEYFLFLPNDVTNISEYMLEVNAVAQDLIGDYMWHQETFILRQPTTEDIAKFDAAIAPNMKFLYGSTQFGDNVEDEWFIVHVLLHLTTRFPDIVVRVIDNDGEFLLIEAADFLPDWAESDESCAQRVYLHNGAVHLLPRKTGPLPDGVPAVSDAVKAVKSHPNKSVCPENIQSCILKRIGNYPSKMEENFHCANIMLPPKLAAIIQQDPNLVPYGVATFYFRDPIDIKASRLFKTFRPRDGLVKSRVKFTRCLYAMLYKQNFRPDPKSGWSFPSPASSEFKAHTLGAKLTLGFEILASRLTGSLGNPQHTETFEDNAGWLRYEKSLIKTGYFKDYIEGSKPYTQLAEKAKSFFNDNLTEYVRLEHEDVMLKHFKNIYNNITVDVEKLKAQSKSQPPDDDDSWMEIRPEDFDKILETHFQTQGSSLSSKEIPKKLREFMNKISDFEGVELSDESKHSKKDEVPNGTTNENDLEEMLEPLDFRADEFVSAMDKLLLDLGQRDQDWDASDDSYGSEDEFDMNLEEIKNMHKTSKIAAFMGQMDAELAETDVGKTFKNNTPGPSSAAAAAGTRKRTKVSGSATTTAVEELEEFDDVEAVEPFDVDMNTLSNMLESFRSQDGPSGPSANLLRSVGFNINDLKQ</sequence>
<dbReference type="InterPro" id="IPR010770">
    <property type="entry name" value="Ecd"/>
</dbReference>
<dbReference type="Proteomes" id="UP000094527">
    <property type="component" value="Unassembled WGS sequence"/>
</dbReference>
<evidence type="ECO:0000313" key="3">
    <source>
        <dbReference type="Proteomes" id="UP000094527"/>
    </source>
</evidence>
<name>A0A1D2MZR1_ORCCI</name>
<feature type="compositionally biased region" description="Low complexity" evidence="1">
    <location>
        <begin position="575"/>
        <end position="585"/>
    </location>
</feature>
<comment type="caution">
    <text evidence="2">The sequence shown here is derived from an EMBL/GenBank/DDBJ whole genome shotgun (WGS) entry which is preliminary data.</text>
</comment>
<organism evidence="2 3">
    <name type="scientific">Orchesella cincta</name>
    <name type="common">Springtail</name>
    <name type="synonym">Podura cincta</name>
    <dbReference type="NCBI Taxonomy" id="48709"/>
    <lineage>
        <taxon>Eukaryota</taxon>
        <taxon>Metazoa</taxon>
        <taxon>Ecdysozoa</taxon>
        <taxon>Arthropoda</taxon>
        <taxon>Hexapoda</taxon>
        <taxon>Collembola</taxon>
        <taxon>Entomobryomorpha</taxon>
        <taxon>Entomobryoidea</taxon>
        <taxon>Orchesellidae</taxon>
        <taxon>Orchesellinae</taxon>
        <taxon>Orchesella</taxon>
    </lineage>
</organism>
<proteinExistence type="predicted"/>